<dbReference type="Pfam" id="PF18902">
    <property type="entry name" value="DUF5658"/>
    <property type="match status" value="1"/>
</dbReference>
<dbReference type="EMBL" id="JBEPSB010000003">
    <property type="protein sequence ID" value="MET4560062.1"/>
    <property type="molecule type" value="Genomic_DNA"/>
</dbReference>
<evidence type="ECO:0000313" key="4">
    <source>
        <dbReference type="Proteomes" id="UP001549363"/>
    </source>
</evidence>
<name>A0ABV2PGM4_9BACI</name>
<dbReference type="Proteomes" id="UP001549363">
    <property type="component" value="Unassembled WGS sequence"/>
</dbReference>
<comment type="caution">
    <text evidence="3">The sequence shown here is derived from an EMBL/GenBank/DDBJ whole genome shotgun (WGS) entry which is preliminary data.</text>
</comment>
<evidence type="ECO:0000259" key="2">
    <source>
        <dbReference type="Pfam" id="PF18902"/>
    </source>
</evidence>
<sequence>MNHAQNGYSTITPICKGVIIIFKCNILFLGLLIAILNIFDGFATHYGLMLNKIEELNPIMDVLWVLSPTLFLVVKIMLSYSITALSYLVYRKSGERFKNLFSMCLTGLLIIYLGVFGLHIYWLTLL</sequence>
<feature type="transmembrane region" description="Helical" evidence="1">
    <location>
        <begin position="62"/>
        <end position="88"/>
    </location>
</feature>
<dbReference type="RefSeq" id="WP_354471222.1">
    <property type="nucleotide sequence ID" value="NZ_JBEPSB010000003.1"/>
</dbReference>
<dbReference type="InterPro" id="IPR043717">
    <property type="entry name" value="DUF5658"/>
</dbReference>
<protein>
    <recommendedName>
        <fullName evidence="2">DUF5658 domain-containing protein</fullName>
    </recommendedName>
</protein>
<evidence type="ECO:0000256" key="1">
    <source>
        <dbReference type="SAM" id="Phobius"/>
    </source>
</evidence>
<reference evidence="3 4" key="1">
    <citation type="submission" date="2024-06" db="EMBL/GenBank/DDBJ databases">
        <title>Sorghum-associated microbial communities from plants grown in Nebraska, USA.</title>
        <authorList>
            <person name="Schachtman D."/>
        </authorList>
    </citation>
    <scope>NUCLEOTIDE SEQUENCE [LARGE SCALE GENOMIC DNA]</scope>
    <source>
        <strain evidence="3 4">736</strain>
    </source>
</reference>
<accession>A0ABV2PGM4</accession>
<proteinExistence type="predicted"/>
<keyword evidence="1" id="KW-0472">Membrane</keyword>
<organism evidence="3 4">
    <name type="scientific">Lysinibacillus parviboronicapiens</name>
    <dbReference type="NCBI Taxonomy" id="436516"/>
    <lineage>
        <taxon>Bacteria</taxon>
        <taxon>Bacillati</taxon>
        <taxon>Bacillota</taxon>
        <taxon>Bacilli</taxon>
        <taxon>Bacillales</taxon>
        <taxon>Bacillaceae</taxon>
        <taxon>Lysinibacillus</taxon>
    </lineage>
</organism>
<keyword evidence="4" id="KW-1185">Reference proteome</keyword>
<keyword evidence="1" id="KW-0812">Transmembrane</keyword>
<gene>
    <name evidence="3" type="ORF">ABIA69_001205</name>
</gene>
<feature type="transmembrane region" description="Helical" evidence="1">
    <location>
        <begin position="100"/>
        <end position="122"/>
    </location>
</feature>
<feature type="transmembrane region" description="Helical" evidence="1">
    <location>
        <begin position="20"/>
        <end position="42"/>
    </location>
</feature>
<feature type="domain" description="DUF5658" evidence="2">
    <location>
        <begin position="31"/>
        <end position="124"/>
    </location>
</feature>
<evidence type="ECO:0000313" key="3">
    <source>
        <dbReference type="EMBL" id="MET4560062.1"/>
    </source>
</evidence>
<keyword evidence="1" id="KW-1133">Transmembrane helix</keyword>